<dbReference type="InterPro" id="IPR051414">
    <property type="entry name" value="Adenylate-forming_Reductase"/>
</dbReference>
<dbReference type="SUPFAM" id="SSF56801">
    <property type="entry name" value="Acetyl-CoA synthetase-like"/>
    <property type="match status" value="1"/>
</dbReference>
<dbReference type="PANTHER" id="PTHR43439">
    <property type="entry name" value="PHENYLACETATE-COENZYME A LIGASE"/>
    <property type="match status" value="1"/>
</dbReference>
<keyword evidence="2" id="KW-0597">Phosphoprotein</keyword>
<dbReference type="InterPro" id="IPR036736">
    <property type="entry name" value="ACP-like_sf"/>
</dbReference>
<proteinExistence type="predicted"/>
<dbReference type="InterPro" id="IPR042099">
    <property type="entry name" value="ANL_N_sf"/>
</dbReference>
<comment type="caution">
    <text evidence="5">The sequence shown here is derived from an EMBL/GenBank/DDBJ whole genome shotgun (WGS) entry which is preliminary data.</text>
</comment>
<gene>
    <name evidence="5" type="ORF">PNOK_0431200</name>
</gene>
<evidence type="ECO:0000256" key="1">
    <source>
        <dbReference type="ARBA" id="ARBA00022450"/>
    </source>
</evidence>
<reference evidence="5 6" key="1">
    <citation type="journal article" date="2017" name="Mol. Ecol.">
        <title>Comparative and population genomic landscape of Phellinus noxius: A hypervariable fungus causing root rot in trees.</title>
        <authorList>
            <person name="Chung C.L."/>
            <person name="Lee T.J."/>
            <person name="Akiba M."/>
            <person name="Lee H.H."/>
            <person name="Kuo T.H."/>
            <person name="Liu D."/>
            <person name="Ke H.M."/>
            <person name="Yokoi T."/>
            <person name="Roa M.B."/>
            <person name="Lu M.J."/>
            <person name="Chang Y.Y."/>
            <person name="Ann P.J."/>
            <person name="Tsai J.N."/>
            <person name="Chen C.Y."/>
            <person name="Tzean S.S."/>
            <person name="Ota Y."/>
            <person name="Hattori T."/>
            <person name="Sahashi N."/>
            <person name="Liou R.F."/>
            <person name="Kikuchi T."/>
            <person name="Tsai I.J."/>
        </authorList>
    </citation>
    <scope>NUCLEOTIDE SEQUENCE [LARGE SCALE GENOMIC DNA]</scope>
    <source>
        <strain evidence="5 6">FFPRI411160</strain>
    </source>
</reference>
<dbReference type="Pfam" id="PF23562">
    <property type="entry name" value="AMP-binding_C_3"/>
    <property type="match status" value="1"/>
</dbReference>
<organism evidence="5 6">
    <name type="scientific">Pyrrhoderma noxium</name>
    <dbReference type="NCBI Taxonomy" id="2282107"/>
    <lineage>
        <taxon>Eukaryota</taxon>
        <taxon>Fungi</taxon>
        <taxon>Dikarya</taxon>
        <taxon>Basidiomycota</taxon>
        <taxon>Agaricomycotina</taxon>
        <taxon>Agaricomycetes</taxon>
        <taxon>Hymenochaetales</taxon>
        <taxon>Hymenochaetaceae</taxon>
        <taxon>Pyrrhoderma</taxon>
    </lineage>
</organism>
<name>A0A286UIJ6_9AGAM</name>
<dbReference type="STRING" id="2282107.A0A286UIJ6"/>
<dbReference type="Gene3D" id="1.10.1200.10">
    <property type="entry name" value="ACP-like"/>
    <property type="match status" value="1"/>
</dbReference>
<sequence>MDHRILPIPPLPNTQALDSKTFKLPPLDGSLTIPEIYDWHLQHTPDHPLFAYVESNGTERVVRWDEGVRASYRAANIFLRNVARSPNVKGGKETVVAILSAADTLTYFLILAGIFRAGYTAFPISPRNSPTAVAHLLTKANVAHLVIENEPALTSLASSALDLLDEDVKSKLETSDLPTYQDFFNPSISDEAPEVEFDIHSTILIVHSSGSTAFPKPIPWSHYTFLQVSSALFYGEQDMCGVRFACHPMPMYHAMGACQTGWAACAGVTITGFEPQSPATKPNPQNIMKYAKAAHSDIIFCVPSFVEVWSKSEEDVAFLKNIRGIMYGGGPLNKEVGDSLVKRGVNVYMLYGCSEAGVMNLVIPKSVTEDWNYFTISKAIDVEFRPDGNGKSELVIIANSGQNPNVFNTKVNGVDAYATSDLLAPHPTKEGLWTVFGRVDDQIMHSTGEKTNPGPLESIMNQDPHVQSCVMFGRGRFNAGILISPKPSFAFDPSDSEALVKFRQMIWPTVERLNEYAPQHSRLFKEMIMVASPSKPFTYTAKMTVRRQAVINDYEPEINALYETVDQATEMDIPKPETWDMKSTLSYTREIVKKVMKSVIGDNDDLFAFGCDSLQSTWIRNTLLNALHSASINTRSVPMNLVYHYPNITALAAYITSIASPENDEEVDPIKLRTSAMEEMVKKYSGSFKQHEPKGGVASKDVIIVTGTTGGLGALLLEKLLKSPDVERVYALNRGKEGLMTRQRKAFKERGMDLEVLRSEKLDLLAVDLSDATLGLETDKYETLRDNVTHIIHNAYPVNFNLSLTSFEPAIKDLRKIIDLALASPLAEPPSILFTSSISVVNQHDKPGLVPEEEVPASSAVGLGYSESKWVCEKILAAASAQTSLKSVSVRIGQMCGTSTNGYWNVKEWMPALFKSSIHIGKLPVIDNCISWIPIDIAADVIIDMRNSSKQTLHLAHPSPVSWRSVLELASRELALPLVEYSDWVNSLKQSGKKLGSGSRADAKLLKDNPALRLMSFFDTSNEKSDSDDSYEAFGIKRLSLEESMKVSPSLRNAQAKTLTGETALEWLASWRREGFIEDDW</sequence>
<dbReference type="SUPFAM" id="SSF47336">
    <property type="entry name" value="ACP-like"/>
    <property type="match status" value="1"/>
</dbReference>
<dbReference type="EMBL" id="NBII01000004">
    <property type="protein sequence ID" value="PAV19378.1"/>
    <property type="molecule type" value="Genomic_DNA"/>
</dbReference>
<evidence type="ECO:0000259" key="3">
    <source>
        <dbReference type="Pfam" id="PF00501"/>
    </source>
</evidence>
<keyword evidence="1" id="KW-0596">Phosphopantetheine</keyword>
<evidence type="ECO:0000256" key="2">
    <source>
        <dbReference type="ARBA" id="ARBA00022553"/>
    </source>
</evidence>
<dbReference type="SUPFAM" id="SSF51735">
    <property type="entry name" value="NAD(P)-binding Rossmann-fold domains"/>
    <property type="match status" value="1"/>
</dbReference>
<dbReference type="Proteomes" id="UP000217199">
    <property type="component" value="Unassembled WGS sequence"/>
</dbReference>
<dbReference type="Pfam" id="PF00501">
    <property type="entry name" value="AMP-binding"/>
    <property type="match status" value="1"/>
</dbReference>
<dbReference type="InterPro" id="IPR036291">
    <property type="entry name" value="NAD(P)-bd_dom_sf"/>
</dbReference>
<dbReference type="InParanoid" id="A0A286UIJ6"/>
<dbReference type="AlphaFoldDB" id="A0A286UIJ6"/>
<accession>A0A286UIJ6</accession>
<evidence type="ECO:0000259" key="4">
    <source>
        <dbReference type="Pfam" id="PF07993"/>
    </source>
</evidence>
<feature type="domain" description="Thioester reductase (TE)" evidence="4">
    <location>
        <begin position="705"/>
        <end position="942"/>
    </location>
</feature>
<protein>
    <submittedName>
        <fullName evidence="5">Acetyl-synthetase</fullName>
    </submittedName>
</protein>
<feature type="domain" description="AMP-dependent synthetase/ligase" evidence="3">
    <location>
        <begin position="49"/>
        <end position="362"/>
    </location>
</feature>
<evidence type="ECO:0000313" key="6">
    <source>
        <dbReference type="Proteomes" id="UP000217199"/>
    </source>
</evidence>
<dbReference type="OrthoDB" id="429813at2759"/>
<dbReference type="Gene3D" id="3.40.50.12780">
    <property type="entry name" value="N-terminal domain of ligase-like"/>
    <property type="match status" value="1"/>
</dbReference>
<dbReference type="InterPro" id="IPR000873">
    <property type="entry name" value="AMP-dep_synth/lig_dom"/>
</dbReference>
<dbReference type="Gene3D" id="3.40.50.720">
    <property type="entry name" value="NAD(P)-binding Rossmann-like Domain"/>
    <property type="match status" value="1"/>
</dbReference>
<dbReference type="Pfam" id="PF07993">
    <property type="entry name" value="NAD_binding_4"/>
    <property type="match status" value="1"/>
</dbReference>
<dbReference type="InterPro" id="IPR013120">
    <property type="entry name" value="FAR_NAD-bd"/>
</dbReference>
<evidence type="ECO:0000313" key="5">
    <source>
        <dbReference type="EMBL" id="PAV19378.1"/>
    </source>
</evidence>
<keyword evidence="6" id="KW-1185">Reference proteome</keyword>
<dbReference type="PANTHER" id="PTHR43439:SF2">
    <property type="entry name" value="ENZYME, PUTATIVE (JCVI)-RELATED"/>
    <property type="match status" value="1"/>
</dbReference>